<evidence type="ECO:0000256" key="4">
    <source>
        <dbReference type="PROSITE-ProRule" id="PRU00335"/>
    </source>
</evidence>
<keyword evidence="3" id="KW-0804">Transcription</keyword>
<feature type="domain" description="HTH tetR-type" evidence="5">
    <location>
        <begin position="25"/>
        <end position="84"/>
    </location>
</feature>
<dbReference type="GO" id="GO:0000976">
    <property type="term" value="F:transcription cis-regulatory region binding"/>
    <property type="evidence" value="ECO:0007669"/>
    <property type="project" value="TreeGrafter"/>
</dbReference>
<feature type="DNA-binding region" description="H-T-H motif" evidence="4">
    <location>
        <begin position="47"/>
        <end position="66"/>
    </location>
</feature>
<dbReference type="SUPFAM" id="SSF48498">
    <property type="entry name" value="Tetracyclin repressor-like, C-terminal domain"/>
    <property type="match status" value="1"/>
</dbReference>
<keyword evidence="2 4" id="KW-0238">DNA-binding</keyword>
<proteinExistence type="predicted"/>
<sequence>MSIQTEDAPLPAWTGVQRPQRADARRNFDALLSAGRDAFAEHGPGASLEDIARRAGVGIGTLYRNFPTRDALIEAVYVAEVEKLVAAADDVAGLEPWSAIEQWVQHFIGFIGTKKALITSLNRETDALISCRGAMYNAGAPLLVRAQDAGIVRDDVSIEDVIRLISGVAGVAYADEAQRARVTGLALDGLRTR</sequence>
<dbReference type="PRINTS" id="PR00455">
    <property type="entry name" value="HTHTETR"/>
</dbReference>
<dbReference type="InterPro" id="IPR009057">
    <property type="entry name" value="Homeodomain-like_sf"/>
</dbReference>
<dbReference type="OrthoDB" id="3192968at2"/>
<accession>A0A4Y9FSS6</accession>
<dbReference type="Pfam" id="PF00440">
    <property type="entry name" value="TetR_N"/>
    <property type="match status" value="1"/>
</dbReference>
<evidence type="ECO:0000256" key="2">
    <source>
        <dbReference type="ARBA" id="ARBA00023125"/>
    </source>
</evidence>
<evidence type="ECO:0000313" key="6">
    <source>
        <dbReference type="EMBL" id="TFU32306.1"/>
    </source>
</evidence>
<name>A0A4Y9FSS6_9MICO</name>
<dbReference type="PANTHER" id="PTHR30055:SF234">
    <property type="entry name" value="HTH-TYPE TRANSCRIPTIONAL REGULATOR BETI"/>
    <property type="match status" value="1"/>
</dbReference>
<gene>
    <name evidence="6" type="ORF">E4U02_11280</name>
</gene>
<dbReference type="RefSeq" id="WP_135114933.1">
    <property type="nucleotide sequence ID" value="NZ_JADGLL010000029.1"/>
</dbReference>
<dbReference type="InterPro" id="IPR036271">
    <property type="entry name" value="Tet_transcr_reg_TetR-rel_C_sf"/>
</dbReference>
<dbReference type="EMBL" id="SPQB01000029">
    <property type="protein sequence ID" value="TFU32306.1"/>
    <property type="molecule type" value="Genomic_DNA"/>
</dbReference>
<dbReference type="GO" id="GO:0003700">
    <property type="term" value="F:DNA-binding transcription factor activity"/>
    <property type="evidence" value="ECO:0007669"/>
    <property type="project" value="TreeGrafter"/>
</dbReference>
<dbReference type="PROSITE" id="PS50977">
    <property type="entry name" value="HTH_TETR_2"/>
    <property type="match status" value="1"/>
</dbReference>
<keyword evidence="1" id="KW-0805">Transcription regulation</keyword>
<comment type="caution">
    <text evidence="6">The sequence shown here is derived from an EMBL/GenBank/DDBJ whole genome shotgun (WGS) entry which is preliminary data.</text>
</comment>
<dbReference type="SUPFAM" id="SSF46689">
    <property type="entry name" value="Homeodomain-like"/>
    <property type="match status" value="1"/>
</dbReference>
<evidence type="ECO:0000259" key="5">
    <source>
        <dbReference type="PROSITE" id="PS50977"/>
    </source>
</evidence>
<protein>
    <submittedName>
        <fullName evidence="6">TetR/AcrR family transcriptional regulator</fullName>
    </submittedName>
</protein>
<dbReference type="PANTHER" id="PTHR30055">
    <property type="entry name" value="HTH-TYPE TRANSCRIPTIONAL REGULATOR RUTR"/>
    <property type="match status" value="1"/>
</dbReference>
<dbReference type="AlphaFoldDB" id="A0A4Y9FSS6"/>
<dbReference type="InterPro" id="IPR049445">
    <property type="entry name" value="TetR_SbtR-like_C"/>
</dbReference>
<keyword evidence="7" id="KW-1185">Reference proteome</keyword>
<dbReference type="Pfam" id="PF21597">
    <property type="entry name" value="TetR_C_43"/>
    <property type="match status" value="1"/>
</dbReference>
<reference evidence="6 7" key="1">
    <citation type="submission" date="2019-03" db="EMBL/GenBank/DDBJ databases">
        <title>Diversity of the mouse oral microbiome.</title>
        <authorList>
            <person name="Joseph S."/>
            <person name="Aduse-Opoku J."/>
            <person name="Curtis M."/>
            <person name="Wade W."/>
            <person name="Hashim A."/>
        </authorList>
    </citation>
    <scope>NUCLEOTIDE SEQUENCE [LARGE SCALE GENOMIC DNA]</scope>
    <source>
        <strain evidence="6 7">P1012</strain>
    </source>
</reference>
<dbReference type="Proteomes" id="UP000298358">
    <property type="component" value="Unassembled WGS sequence"/>
</dbReference>
<dbReference type="InterPro" id="IPR001647">
    <property type="entry name" value="HTH_TetR"/>
</dbReference>
<evidence type="ECO:0000256" key="1">
    <source>
        <dbReference type="ARBA" id="ARBA00023015"/>
    </source>
</evidence>
<dbReference type="Gene3D" id="1.10.357.10">
    <property type="entry name" value="Tetracycline Repressor, domain 2"/>
    <property type="match status" value="1"/>
</dbReference>
<dbReference type="InterPro" id="IPR050109">
    <property type="entry name" value="HTH-type_TetR-like_transc_reg"/>
</dbReference>
<organism evidence="6 7">
    <name type="scientific">Microbacterium paludicola</name>
    <dbReference type="NCBI Taxonomy" id="300019"/>
    <lineage>
        <taxon>Bacteria</taxon>
        <taxon>Bacillati</taxon>
        <taxon>Actinomycetota</taxon>
        <taxon>Actinomycetes</taxon>
        <taxon>Micrococcales</taxon>
        <taxon>Microbacteriaceae</taxon>
        <taxon>Microbacterium</taxon>
    </lineage>
</organism>
<evidence type="ECO:0000256" key="3">
    <source>
        <dbReference type="ARBA" id="ARBA00023163"/>
    </source>
</evidence>
<evidence type="ECO:0000313" key="7">
    <source>
        <dbReference type="Proteomes" id="UP000298358"/>
    </source>
</evidence>